<feature type="domain" description="HMA" evidence="3">
    <location>
        <begin position="1"/>
        <end position="58"/>
    </location>
</feature>
<dbReference type="RefSeq" id="WP_164357608.1">
    <property type="nucleotide sequence ID" value="NZ_JAAGME010000772.1"/>
</dbReference>
<feature type="compositionally biased region" description="Basic and acidic residues" evidence="2">
    <location>
        <begin position="75"/>
        <end position="90"/>
    </location>
</feature>
<feature type="non-terminal residue" evidence="4">
    <location>
        <position position="90"/>
    </location>
</feature>
<keyword evidence="1" id="KW-0479">Metal-binding</keyword>
<evidence type="ECO:0000256" key="1">
    <source>
        <dbReference type="ARBA" id="ARBA00022723"/>
    </source>
</evidence>
<dbReference type="FunFam" id="3.30.70.100:FF:000005">
    <property type="entry name" value="Copper-exporting P-type ATPase A"/>
    <property type="match status" value="1"/>
</dbReference>
<feature type="region of interest" description="Disordered" evidence="2">
    <location>
        <begin position="54"/>
        <end position="90"/>
    </location>
</feature>
<dbReference type="InterPro" id="IPR006121">
    <property type="entry name" value="HMA_dom"/>
</dbReference>
<dbReference type="AlphaFoldDB" id="A0A6N9VD38"/>
<organism evidence="4 5">
    <name type="scientific">Streptomyces microflavus</name>
    <name type="common">Streptomyces lipmanii</name>
    <dbReference type="NCBI Taxonomy" id="1919"/>
    <lineage>
        <taxon>Bacteria</taxon>
        <taxon>Bacillati</taxon>
        <taxon>Actinomycetota</taxon>
        <taxon>Actinomycetes</taxon>
        <taxon>Kitasatosporales</taxon>
        <taxon>Streptomycetaceae</taxon>
        <taxon>Streptomyces</taxon>
    </lineage>
</organism>
<evidence type="ECO:0000313" key="4">
    <source>
        <dbReference type="EMBL" id="NEB68939.1"/>
    </source>
</evidence>
<dbReference type="Gene3D" id="3.30.70.100">
    <property type="match status" value="1"/>
</dbReference>
<reference evidence="4 5" key="1">
    <citation type="submission" date="2020-01" db="EMBL/GenBank/DDBJ databases">
        <title>Insect and environment-associated Actinomycetes.</title>
        <authorList>
            <person name="Currrie C."/>
            <person name="Chevrette M."/>
            <person name="Carlson C."/>
            <person name="Stubbendieck R."/>
            <person name="Wendt-Pienkowski E."/>
        </authorList>
    </citation>
    <scope>NUCLEOTIDE SEQUENCE [LARGE SCALE GENOMIC DNA]</scope>
    <source>
        <strain evidence="4 5">SID14438</strain>
    </source>
</reference>
<protein>
    <submittedName>
        <fullName evidence="4">Heavy-metal-associated domain-containing protein</fullName>
    </submittedName>
</protein>
<evidence type="ECO:0000313" key="5">
    <source>
        <dbReference type="Proteomes" id="UP000471648"/>
    </source>
</evidence>
<dbReference type="InterPro" id="IPR036163">
    <property type="entry name" value="HMA_dom_sf"/>
</dbReference>
<dbReference type="Pfam" id="PF00403">
    <property type="entry name" value="HMA"/>
    <property type="match status" value="1"/>
</dbReference>
<evidence type="ECO:0000256" key="2">
    <source>
        <dbReference type="SAM" id="MobiDB-lite"/>
    </source>
</evidence>
<dbReference type="CDD" id="cd00371">
    <property type="entry name" value="HMA"/>
    <property type="match status" value="1"/>
</dbReference>
<sequence length="90" mass="9506">GGMTCASCAARIEKKLNRMEGVEATVNYATEKAKVSYAGPVGVGDLIATVEATGYTAREPEPPRTGPEAVAGDDADARAEEELRPLRQRL</sequence>
<dbReference type="GO" id="GO:0046872">
    <property type="term" value="F:metal ion binding"/>
    <property type="evidence" value="ECO:0007669"/>
    <property type="project" value="UniProtKB-KW"/>
</dbReference>
<dbReference type="PROSITE" id="PS50846">
    <property type="entry name" value="HMA_2"/>
    <property type="match status" value="1"/>
</dbReference>
<gene>
    <name evidence="4" type="ORF">G3I39_18045</name>
</gene>
<dbReference type="EMBL" id="JAAGME010000772">
    <property type="protein sequence ID" value="NEB68939.1"/>
    <property type="molecule type" value="Genomic_DNA"/>
</dbReference>
<dbReference type="Proteomes" id="UP000471648">
    <property type="component" value="Unassembled WGS sequence"/>
</dbReference>
<evidence type="ECO:0000259" key="3">
    <source>
        <dbReference type="PROSITE" id="PS50846"/>
    </source>
</evidence>
<name>A0A6N9VD38_STRMI</name>
<proteinExistence type="predicted"/>
<accession>A0A6N9VD38</accession>
<comment type="caution">
    <text evidence="4">The sequence shown here is derived from an EMBL/GenBank/DDBJ whole genome shotgun (WGS) entry which is preliminary data.</text>
</comment>
<dbReference type="SUPFAM" id="SSF55008">
    <property type="entry name" value="HMA, heavy metal-associated domain"/>
    <property type="match status" value="1"/>
</dbReference>
<feature type="non-terminal residue" evidence="4">
    <location>
        <position position="1"/>
    </location>
</feature>